<name>A0ACC1SG95_9APHY</name>
<keyword evidence="2" id="KW-1185">Reference proteome</keyword>
<organism evidence="1 2">
    <name type="scientific">Phlebia brevispora</name>
    <dbReference type="NCBI Taxonomy" id="194682"/>
    <lineage>
        <taxon>Eukaryota</taxon>
        <taxon>Fungi</taxon>
        <taxon>Dikarya</taxon>
        <taxon>Basidiomycota</taxon>
        <taxon>Agaricomycotina</taxon>
        <taxon>Agaricomycetes</taxon>
        <taxon>Polyporales</taxon>
        <taxon>Meruliaceae</taxon>
        <taxon>Phlebia</taxon>
    </lineage>
</organism>
<accession>A0ACC1SG95</accession>
<reference evidence="1" key="1">
    <citation type="submission" date="2022-07" db="EMBL/GenBank/DDBJ databases">
        <title>Genome Sequence of Phlebia brevispora.</title>
        <authorList>
            <person name="Buettner E."/>
        </authorList>
    </citation>
    <scope>NUCLEOTIDE SEQUENCE</scope>
    <source>
        <strain evidence="1">MPL23</strain>
    </source>
</reference>
<gene>
    <name evidence="1" type="ORF">NM688_g6446</name>
</gene>
<sequence length="1325" mass="146650">MADPNSQKLDLRVGGKYRLGKKIGSGSFGDIYLGINIISGEEVAIKLESTLAGGVGVPFVRWFGTECDYNAMVIDLLGPSLEDLFNFCNRKFSLKTVLLLADQLISRIEYIHSRNFIHRDIKPDNFLMGIGKRGNQVNVIDFGLAKKYRDPKTHLHIPYRENKNLTGTARYTSINTHLGVEQARRDDLESLAYVLMYFLRGSLPWQGLKAATKKQKYDRIMEKKMTTPTDLLCRGFPNEFGIFLNYTRALRFDDKPDYSYLRKLFRDLFVREGYQYDYVFDWSVQRTQTEEGGQSSSSKAAGRRKVVQEEEEHRVSDRMLRSHTRQQQAAGVMPNAVGQQRRGRDGDMCFLPHSPNPTNHAPSPIFSPSPFWTCQDVVVLLSATSSEHSIEGALDGRGLRREGCFGPTTSRVTASDLANSLETMSLATKKDEENGLSTYYNNKTTVIQEARVFNESPISPRKCRALLTRIVYLLYVGETFTTQEATTLFFGTTKLFQNKDSALRQMVYLAIKELATTAEDVIMVTSSIMKDMQPNSEVIYRPNAIRALCRIIDPSMAQGVERFFKAAIVDKNSSISSAALVSAYHLFPSAKDVVKRWVNEAQEAVNAKYSSSFFGGSSGTGSYLGWGSSSNTQSGYQAVQSSSYITQYHALGLLYLIRQQDRMAVTKMIQQLGGGKTGSGTVLKNPMALCMLIRYAAKVMEEDPNVQRQMLDLIEGWLRHKSDMVNLEAARVICEMKNVTSQQLTKPIAVLQLFLSSPKSSLRFAATRTLASLAIAHPAAVAICNVDLENLISDSNRSVATYAITTLLKTGNEASVDRLMKQITGFMSEISDEFKVIIVDAIRSLCLKFPAKHASMLSFLSGFIGDCKEQALSHLCEFIEDCEFTKLSVRILHLLGIEGPKSPSPTKYIRYIYNRVVLENATVRAAAVASLAKFGINGGDDKLSKSVKVLLTRCLDDVDDEVRDRAAMYLKAYQEAPLATAYVKEESFFSLSALESKLVSYISDPDAAAEPFEVTAIPKVSREQLAKEAARPSSLETIGVPSTSKAATPPPPTAAETQSQYVQQLAEVPEFADYGPVLNSSTKPTQLTESETEYQVSCVKHVFKEHIVFQFNVSNTIPDTVLEQVAVVMQPSADSGLTEDFIMTVPSLTATNSPAIVYASFTRDAPEEYQAGSFQCILKFVSKELDPSTGEPEEEGYEDEYQLEDTELSAADYIIPNYVTFASEWDRMRGGVGITETFSLPAMESLKAACDSIIEILNMQPLGGSEEPQSTSVHTLQLSGLVSGGGGKVLVRCRMTYSKAQGVTLELGVRAEQQEAANLIVAAIV</sequence>
<dbReference type="Proteomes" id="UP001148662">
    <property type="component" value="Unassembled WGS sequence"/>
</dbReference>
<evidence type="ECO:0000313" key="1">
    <source>
        <dbReference type="EMBL" id="KAJ3538905.1"/>
    </source>
</evidence>
<evidence type="ECO:0000313" key="2">
    <source>
        <dbReference type="Proteomes" id="UP001148662"/>
    </source>
</evidence>
<comment type="caution">
    <text evidence="1">The sequence shown here is derived from an EMBL/GenBank/DDBJ whole genome shotgun (WGS) entry which is preliminary data.</text>
</comment>
<proteinExistence type="predicted"/>
<dbReference type="EMBL" id="JANHOG010001330">
    <property type="protein sequence ID" value="KAJ3538905.1"/>
    <property type="molecule type" value="Genomic_DNA"/>
</dbReference>
<protein>
    <submittedName>
        <fullName evidence="1">Uncharacterized protein</fullName>
    </submittedName>
</protein>